<evidence type="ECO:0000256" key="3">
    <source>
        <dbReference type="ARBA" id="ARBA00022490"/>
    </source>
</evidence>
<dbReference type="Gene3D" id="3.30.930.10">
    <property type="entry name" value="Bira Bifunctional Protein, Domain 2"/>
    <property type="match status" value="2"/>
</dbReference>
<dbReference type="InterPro" id="IPR045864">
    <property type="entry name" value="aa-tRNA-synth_II/BPL/LPL"/>
</dbReference>
<keyword evidence="6 10" id="KW-0067">ATP-binding</keyword>
<comment type="subunit">
    <text evidence="2 10">Homodimer.</text>
</comment>
<dbReference type="AlphaFoldDB" id="E8Q6U3"/>
<dbReference type="GO" id="GO:0005829">
    <property type="term" value="C:cytosol"/>
    <property type="evidence" value="ECO:0007669"/>
    <property type="project" value="TreeGrafter"/>
</dbReference>
<dbReference type="InterPro" id="IPR004500">
    <property type="entry name" value="Pro-tRNA-synth_IIa_bac-type"/>
</dbReference>
<dbReference type="GO" id="GO:0002161">
    <property type="term" value="F:aminoacyl-tRNA deacylase activity"/>
    <property type="evidence" value="ECO:0007669"/>
    <property type="project" value="InterPro"/>
</dbReference>
<reference evidence="12 13" key="1">
    <citation type="journal article" date="2010" name="BMC Genomics">
        <title>Unprecedented loss of ammonia assimilation capability in a urease-encoding bacterial mutualist.</title>
        <authorList>
            <person name="Williams L.E."/>
            <person name="Wernegreen J.J."/>
        </authorList>
    </citation>
    <scope>NUCLEOTIDE SEQUENCE [LARGE SCALE GENOMIC DNA]</scope>
    <source>
        <strain evidence="12 13">BVAF</strain>
    </source>
</reference>
<keyword evidence="7 10" id="KW-0648">Protein biosynthesis</keyword>
<feature type="domain" description="Aminoacyl-transfer RNA synthetases class-II family profile" evidence="11">
    <location>
        <begin position="33"/>
        <end position="489"/>
    </location>
</feature>
<gene>
    <name evidence="10 12" type="primary">proS</name>
    <name evidence="12" type="ordered locus">BVAF_292</name>
</gene>
<evidence type="ECO:0000256" key="4">
    <source>
        <dbReference type="ARBA" id="ARBA00022598"/>
    </source>
</evidence>
<dbReference type="PROSITE" id="PS50862">
    <property type="entry name" value="AA_TRNA_LIGASE_II"/>
    <property type="match status" value="1"/>
</dbReference>
<accession>E8Q6U3</accession>
<evidence type="ECO:0000256" key="6">
    <source>
        <dbReference type="ARBA" id="ARBA00022840"/>
    </source>
</evidence>
<dbReference type="SUPFAM" id="SSF52954">
    <property type="entry name" value="Class II aaRS ABD-related"/>
    <property type="match status" value="1"/>
</dbReference>
<evidence type="ECO:0000256" key="5">
    <source>
        <dbReference type="ARBA" id="ARBA00022741"/>
    </source>
</evidence>
<dbReference type="NCBIfam" id="TIGR00409">
    <property type="entry name" value="proS_fam_II"/>
    <property type="match status" value="1"/>
</dbReference>
<proteinExistence type="inferred from homology"/>
<sequence length="595" mass="69577">MRATQYLLTTLKEIPKNCETISHQLMLRSGMIRQISTGLYTWLPIGLRVLRKVENIVRDEMNNISFIEISMPIIQPANLWKQSGRWSEYGPELLRFKNRVNQEFVLGPTHEEMISNLICKEIISYKQFPIKLYQMNTKYRDEIRPRFGLIRAKEFTMKDGYSFHTNNKCLQNTYNNIYHQYHTIFNRIGLNFHVVQADTGNTGGTLSHEFQAYPENNNNYTDNANQTAMMIHHNQSKNLSIKHNNTTNQTQFTPTLPNEIMRLITIPPKHNNSIQSILELLNKFKLPINKTIKITIVKTNNINQKYPYNFLGLVLRADHQLDNEKLLMIPEIFFPTSILNKQEVEKIIKVKPILLNFIHLSIPIIIDRNVAIMNDFIIESNIDGKYIFGVNWNRDLPMPKIADLYKSKCNNNYKQNNKNKKNIAFIQNKIEIGHIFQLGDKYSRSIYSCIQKYNKFNIKIIMGCYGIGITRIIPTIIEQNYDQYGIIWPDSIAPFKLAIIPINMHVSVNVRNTTEELYTQFKSIIGSDVFIYDRKENPGIMFADIDLIGIPHILVISDRNLNNQEVEYKHRKTRTTTKIKLDVILQFLINKLIRC</sequence>
<dbReference type="NCBIfam" id="NF006625">
    <property type="entry name" value="PRK09194.1"/>
    <property type="match status" value="1"/>
</dbReference>
<dbReference type="PANTHER" id="PTHR42753:SF2">
    <property type="entry name" value="PROLINE--TRNA LIGASE"/>
    <property type="match status" value="1"/>
</dbReference>
<dbReference type="InterPro" id="IPR050062">
    <property type="entry name" value="Pro-tRNA_synthetase"/>
</dbReference>
<dbReference type="CDD" id="cd00861">
    <property type="entry name" value="ProRS_anticodon_short"/>
    <property type="match status" value="1"/>
</dbReference>
<keyword evidence="13" id="KW-1185">Reference proteome</keyword>
<dbReference type="SUPFAM" id="SSF55681">
    <property type="entry name" value="Class II aaRS and biotin synthetases"/>
    <property type="match status" value="1"/>
</dbReference>
<comment type="catalytic activity">
    <reaction evidence="9 10">
        <text>tRNA(Pro) + L-proline + ATP = L-prolyl-tRNA(Pro) + AMP + diphosphate</text>
        <dbReference type="Rhea" id="RHEA:14305"/>
        <dbReference type="Rhea" id="RHEA-COMP:9700"/>
        <dbReference type="Rhea" id="RHEA-COMP:9702"/>
        <dbReference type="ChEBI" id="CHEBI:30616"/>
        <dbReference type="ChEBI" id="CHEBI:33019"/>
        <dbReference type="ChEBI" id="CHEBI:60039"/>
        <dbReference type="ChEBI" id="CHEBI:78442"/>
        <dbReference type="ChEBI" id="CHEBI:78532"/>
        <dbReference type="ChEBI" id="CHEBI:456215"/>
        <dbReference type="EC" id="6.1.1.15"/>
    </reaction>
</comment>
<organism evidence="12 13">
    <name type="scientific">Blochmanniella vafra (strain BVAF)</name>
    <dbReference type="NCBI Taxonomy" id="859654"/>
    <lineage>
        <taxon>Bacteria</taxon>
        <taxon>Pseudomonadati</taxon>
        <taxon>Pseudomonadota</taxon>
        <taxon>Gammaproteobacteria</taxon>
        <taxon>Enterobacterales</taxon>
        <taxon>Enterobacteriaceae</taxon>
        <taxon>ant endosymbionts</taxon>
        <taxon>Candidatus Blochmanniella</taxon>
    </lineage>
</organism>
<dbReference type="Proteomes" id="UP000007464">
    <property type="component" value="Chromosome"/>
</dbReference>
<dbReference type="Pfam" id="PF04073">
    <property type="entry name" value="tRNA_edit"/>
    <property type="match status" value="1"/>
</dbReference>
<evidence type="ECO:0000256" key="7">
    <source>
        <dbReference type="ARBA" id="ARBA00022917"/>
    </source>
</evidence>
<dbReference type="GO" id="GO:0004827">
    <property type="term" value="F:proline-tRNA ligase activity"/>
    <property type="evidence" value="ECO:0007669"/>
    <property type="project" value="UniProtKB-UniRule"/>
</dbReference>
<evidence type="ECO:0000313" key="13">
    <source>
        <dbReference type="Proteomes" id="UP000007464"/>
    </source>
</evidence>
<dbReference type="InterPro" id="IPR002316">
    <property type="entry name" value="Pro-tRNA-ligase_IIa"/>
</dbReference>
<comment type="similarity">
    <text evidence="10">Belongs to the class-II aminoacyl-tRNA synthetase family. ProS type 1 subfamily.</text>
</comment>
<dbReference type="InterPro" id="IPR004154">
    <property type="entry name" value="Anticodon-bd"/>
</dbReference>
<evidence type="ECO:0000256" key="1">
    <source>
        <dbReference type="ARBA" id="ARBA00004496"/>
    </source>
</evidence>
<dbReference type="OrthoDB" id="9809052at2"/>
<protein>
    <recommendedName>
        <fullName evidence="10">Proline--tRNA ligase</fullName>
        <ecNumber evidence="10">6.1.1.15</ecNumber>
    </recommendedName>
    <alternativeName>
        <fullName evidence="10">Prolyl-tRNA synthetase</fullName>
        <shortName evidence="10">ProRS</shortName>
    </alternativeName>
</protein>
<dbReference type="HAMAP" id="MF_01569">
    <property type="entry name" value="Pro_tRNA_synth_type1"/>
    <property type="match status" value="1"/>
</dbReference>
<dbReference type="InterPro" id="IPR007214">
    <property type="entry name" value="YbaK/aa-tRNA-synth-assoc-dom"/>
</dbReference>
<dbReference type="InterPro" id="IPR006195">
    <property type="entry name" value="aa-tRNA-synth_II"/>
</dbReference>
<comment type="function">
    <text evidence="10">Catalyzes the attachment of proline to tRNA(Pro) in a two-step reaction: proline is first activated by ATP to form Pro-AMP and then transferred to the acceptor end of tRNA(Pro). As ProRS can inadvertently accommodate and process non-cognate amino acids such as alanine and cysteine, to avoid such errors it has two additional distinct editing activities against alanine. One activity is designated as 'pretransfer' editing and involves the tRNA(Pro)-independent hydrolysis of activated Ala-AMP. The other activity is designated 'posttransfer' editing and involves deacylation of mischarged Ala-tRNA(Pro). The misacylated Cys-tRNA(Pro) is not edited by ProRS.</text>
</comment>
<evidence type="ECO:0000256" key="9">
    <source>
        <dbReference type="ARBA" id="ARBA00047671"/>
    </source>
</evidence>
<dbReference type="Gene3D" id="3.40.50.800">
    <property type="entry name" value="Anticodon-binding domain"/>
    <property type="match status" value="1"/>
</dbReference>
<keyword evidence="3 10" id="KW-0963">Cytoplasm</keyword>
<dbReference type="InterPro" id="IPR036754">
    <property type="entry name" value="YbaK/aa-tRNA-synt-asso_dom_sf"/>
</dbReference>
<keyword evidence="8 10" id="KW-0030">Aminoacyl-tRNA synthetase</keyword>
<dbReference type="InterPro" id="IPR033730">
    <property type="entry name" value="ProRS_core_prok"/>
</dbReference>
<keyword evidence="4 10" id="KW-0436">Ligase</keyword>
<dbReference type="STRING" id="859654.BVAF_292"/>
<dbReference type="Pfam" id="PF00587">
    <property type="entry name" value="tRNA-synt_2b"/>
    <property type="match status" value="1"/>
</dbReference>
<comment type="domain">
    <text evidence="10">Consists of three domains: the N-terminal catalytic domain, the editing domain and the C-terminal anticodon-binding domain.</text>
</comment>
<comment type="subcellular location">
    <subcellularLocation>
        <location evidence="1 10">Cytoplasm</location>
    </subcellularLocation>
</comment>
<evidence type="ECO:0000313" key="12">
    <source>
        <dbReference type="EMBL" id="ADV33690.1"/>
    </source>
</evidence>
<dbReference type="EC" id="6.1.1.15" evidence="10"/>
<dbReference type="Pfam" id="PF03129">
    <property type="entry name" value="HGTP_anticodon"/>
    <property type="match status" value="1"/>
</dbReference>
<dbReference type="InterPro" id="IPR023717">
    <property type="entry name" value="Pro-tRNA-Synthase_IIa_type1"/>
</dbReference>
<dbReference type="PANTHER" id="PTHR42753">
    <property type="entry name" value="MITOCHONDRIAL RIBOSOME PROTEIN L39/PROLYL-TRNA LIGASE FAMILY MEMBER"/>
    <property type="match status" value="1"/>
</dbReference>
<dbReference type="PRINTS" id="PR01046">
    <property type="entry name" value="TRNASYNTHPRO"/>
</dbReference>
<evidence type="ECO:0000256" key="10">
    <source>
        <dbReference type="HAMAP-Rule" id="MF_01569"/>
    </source>
</evidence>
<evidence type="ECO:0000256" key="2">
    <source>
        <dbReference type="ARBA" id="ARBA00011738"/>
    </source>
</evidence>
<dbReference type="InterPro" id="IPR036621">
    <property type="entry name" value="Anticodon-bd_dom_sf"/>
</dbReference>
<dbReference type="Gene3D" id="3.90.960.10">
    <property type="entry name" value="YbaK/aminoacyl-tRNA synthetase-associated domain"/>
    <property type="match status" value="1"/>
</dbReference>
<dbReference type="HOGENOM" id="CLU_016739_0_0_6"/>
<dbReference type="RefSeq" id="WP_013516615.1">
    <property type="nucleotide sequence ID" value="NC_014909.2"/>
</dbReference>
<dbReference type="InterPro" id="IPR002314">
    <property type="entry name" value="aa-tRNA-synt_IIb"/>
</dbReference>
<keyword evidence="5 10" id="KW-0547">Nucleotide-binding</keyword>
<dbReference type="InterPro" id="IPR044140">
    <property type="entry name" value="ProRS_anticodon_short"/>
</dbReference>
<evidence type="ECO:0000259" key="11">
    <source>
        <dbReference type="PROSITE" id="PS50862"/>
    </source>
</evidence>
<dbReference type="CDD" id="cd00779">
    <property type="entry name" value="ProRS_core_prok"/>
    <property type="match status" value="1"/>
</dbReference>
<dbReference type="SUPFAM" id="SSF55826">
    <property type="entry name" value="YbaK/ProRS associated domain"/>
    <property type="match status" value="1"/>
</dbReference>
<name>E8Q6U3_BLOVB</name>
<evidence type="ECO:0000256" key="8">
    <source>
        <dbReference type="ARBA" id="ARBA00023146"/>
    </source>
</evidence>
<dbReference type="GO" id="GO:0005524">
    <property type="term" value="F:ATP binding"/>
    <property type="evidence" value="ECO:0007669"/>
    <property type="project" value="UniProtKB-UniRule"/>
</dbReference>
<dbReference type="GO" id="GO:0006433">
    <property type="term" value="P:prolyl-tRNA aminoacylation"/>
    <property type="evidence" value="ECO:0007669"/>
    <property type="project" value="UniProtKB-UniRule"/>
</dbReference>
<dbReference type="EMBL" id="CP002189">
    <property type="protein sequence ID" value="ADV33690.1"/>
    <property type="molecule type" value="Genomic_DNA"/>
</dbReference>
<dbReference type="KEGG" id="bva:BVAF_292"/>